<dbReference type="EMBL" id="KF752584">
    <property type="protein sequence ID" value="AHH81916.1"/>
    <property type="molecule type" value="Genomic_DNA"/>
</dbReference>
<dbReference type="AlphaFoldDB" id="W5VJZ3"/>
<name>W5VJZ3_9BACT</name>
<accession>W5VJZ3</accession>
<feature type="region of interest" description="Disordered" evidence="1">
    <location>
        <begin position="1"/>
        <end position="61"/>
    </location>
</feature>
<feature type="compositionally biased region" description="Basic and acidic residues" evidence="1">
    <location>
        <begin position="46"/>
        <end position="61"/>
    </location>
</feature>
<organism evidence="2">
    <name type="scientific">uncultured bacterium pAB2</name>
    <dbReference type="NCBI Taxonomy" id="1448270"/>
    <lineage>
        <taxon>Bacteria</taxon>
        <taxon>environmental samples</taxon>
    </lineage>
</organism>
<evidence type="ECO:0000256" key="1">
    <source>
        <dbReference type="SAM" id="MobiDB-lite"/>
    </source>
</evidence>
<sequence>MRVRRSPAGASAADLAEWGSTTGPPRGPGAEGGHRPALFSGYGHKAAAEKVDQQDAGSEGR</sequence>
<protein>
    <submittedName>
        <fullName evidence="2">Uncharacterized protein</fullName>
    </submittedName>
</protein>
<reference evidence="2" key="1">
    <citation type="submission" date="2013-10" db="EMBL/GenBank/DDBJ databases">
        <title>Metagenomics reveals new arsenic resistant genes.</title>
        <authorList>
            <person name="Sharma R."/>
        </authorList>
    </citation>
    <scope>NUCLEOTIDE SEQUENCE</scope>
</reference>
<evidence type="ECO:0000313" key="2">
    <source>
        <dbReference type="EMBL" id="AHH81916.1"/>
    </source>
</evidence>
<proteinExistence type="predicted"/>